<dbReference type="PANTHER" id="PTHR36206">
    <property type="entry name" value="ASPERCRYPTIN BIOSYNTHESIS CLUSTER-SPECIFIC TRANSCRIPTION REGULATOR ATNN-RELATED"/>
    <property type="match status" value="1"/>
</dbReference>
<dbReference type="AlphaFoldDB" id="A0A0B7KD31"/>
<dbReference type="GO" id="GO:0000981">
    <property type="term" value="F:DNA-binding transcription factor activity, RNA polymerase II-specific"/>
    <property type="evidence" value="ECO:0007669"/>
    <property type="project" value="InterPro"/>
</dbReference>
<evidence type="ECO:0000256" key="3">
    <source>
        <dbReference type="ARBA" id="ARBA00023015"/>
    </source>
</evidence>
<dbReference type="GO" id="GO:0008270">
    <property type="term" value="F:zinc ion binding"/>
    <property type="evidence" value="ECO:0007669"/>
    <property type="project" value="InterPro"/>
</dbReference>
<evidence type="ECO:0000256" key="1">
    <source>
        <dbReference type="ARBA" id="ARBA00022723"/>
    </source>
</evidence>
<evidence type="ECO:0000256" key="4">
    <source>
        <dbReference type="ARBA" id="ARBA00023125"/>
    </source>
</evidence>
<evidence type="ECO:0000256" key="6">
    <source>
        <dbReference type="ARBA" id="ARBA00023242"/>
    </source>
</evidence>
<feature type="domain" description="Zn(2)-C6 fungal-type" evidence="7">
    <location>
        <begin position="60"/>
        <end position="88"/>
    </location>
</feature>
<sequence>MEGYIGGSHRLRMTLVAISFFYKSTPACYSRTLQKLHRETTRHRTGRESVPTMNSRSKTGCITCRIRRVKCDETKPLCTRCQSSGRQCDGYLPDKTLMSRQELIEAARNLGTVGPISRALAQRPPSPVNFTQPADMPYFDAFRHAIVPGTSFFFPSSFWQRTVIQMAHREPAIWHATVALGALHQRSEMLLEGTEDDASLILNQASAHYGEAMALVKDLHSPETMAAVAIALVAAANMLERWSEMHMHVMAGFRIIAENVARVPGLIALEGLLAKSDLQAMTFSDSQCPYPYEQSSTVFAMNGFLASPITDGGSYEELARELFRLMRALFLLDNGTPPANSHHGPWLTSFEVFLRRLASWELKMEEFESVHWPTDDGHTARLAIRLYHVTLRTLLRGTAFGPETRWDALLGYFEYAAALATSLHKRLRTAAIPNISVEPGLIIPLWMISHRCRHPALRRVSINMMAAAKRIEGMWMSDATAQVMRTILAVEEESIGSSAHVWPPPSLNSSSLDIPWHAWSKPGFGVPTTLSWSNVPVIPEENRVKELLGTKRVGKRSADLRLLMGSADDENSFGLVREISISY</sequence>
<dbReference type="Pfam" id="PF11951">
    <property type="entry name" value="Fungal_trans_2"/>
    <property type="match status" value="1"/>
</dbReference>
<name>A0A0B7KD31_BIOOC</name>
<evidence type="ECO:0000256" key="2">
    <source>
        <dbReference type="ARBA" id="ARBA00022833"/>
    </source>
</evidence>
<gene>
    <name evidence="8" type="ORF">BN869_000008684_1</name>
</gene>
<dbReference type="PROSITE" id="PS00463">
    <property type="entry name" value="ZN2_CY6_FUNGAL_1"/>
    <property type="match status" value="1"/>
</dbReference>
<dbReference type="SUPFAM" id="SSF57701">
    <property type="entry name" value="Zn2/Cys6 DNA-binding domain"/>
    <property type="match status" value="1"/>
</dbReference>
<dbReference type="InterPro" id="IPR036864">
    <property type="entry name" value="Zn2-C6_fun-type_DNA-bd_sf"/>
</dbReference>
<evidence type="ECO:0000256" key="5">
    <source>
        <dbReference type="ARBA" id="ARBA00023163"/>
    </source>
</evidence>
<keyword evidence="4" id="KW-0238">DNA-binding</keyword>
<keyword evidence="5" id="KW-0804">Transcription</keyword>
<dbReference type="SMART" id="SM00066">
    <property type="entry name" value="GAL4"/>
    <property type="match status" value="1"/>
</dbReference>
<dbReference type="GO" id="GO:0003677">
    <property type="term" value="F:DNA binding"/>
    <property type="evidence" value="ECO:0007669"/>
    <property type="project" value="UniProtKB-KW"/>
</dbReference>
<dbReference type="EMBL" id="CDPU01000029">
    <property type="protein sequence ID" value="CEO52626.1"/>
    <property type="molecule type" value="Genomic_DNA"/>
</dbReference>
<organism evidence="8">
    <name type="scientific">Bionectria ochroleuca</name>
    <name type="common">Gliocladium roseum</name>
    <dbReference type="NCBI Taxonomy" id="29856"/>
    <lineage>
        <taxon>Eukaryota</taxon>
        <taxon>Fungi</taxon>
        <taxon>Dikarya</taxon>
        <taxon>Ascomycota</taxon>
        <taxon>Pezizomycotina</taxon>
        <taxon>Sordariomycetes</taxon>
        <taxon>Hypocreomycetidae</taxon>
        <taxon>Hypocreales</taxon>
        <taxon>Bionectriaceae</taxon>
        <taxon>Clonostachys</taxon>
    </lineage>
</organism>
<dbReference type="CDD" id="cd00067">
    <property type="entry name" value="GAL4"/>
    <property type="match status" value="1"/>
</dbReference>
<accession>A0A0B7KD31</accession>
<protein>
    <recommendedName>
        <fullName evidence="7">Zn(2)-C6 fungal-type domain-containing protein</fullName>
    </recommendedName>
</protein>
<reference evidence="8" key="1">
    <citation type="submission" date="2015-01" db="EMBL/GenBank/DDBJ databases">
        <authorList>
            <person name="Durling Mikael"/>
        </authorList>
    </citation>
    <scope>NUCLEOTIDE SEQUENCE</scope>
</reference>
<keyword evidence="6" id="KW-0539">Nucleus</keyword>
<keyword evidence="3" id="KW-0805">Transcription regulation</keyword>
<dbReference type="Pfam" id="PF00172">
    <property type="entry name" value="Zn_clus"/>
    <property type="match status" value="1"/>
</dbReference>
<dbReference type="InterPro" id="IPR052360">
    <property type="entry name" value="Transcr_Regulatory_Proteins"/>
</dbReference>
<dbReference type="InterPro" id="IPR021858">
    <property type="entry name" value="Fun_TF"/>
</dbReference>
<dbReference type="Gene3D" id="4.10.240.10">
    <property type="entry name" value="Zn(2)-C6 fungal-type DNA-binding domain"/>
    <property type="match status" value="1"/>
</dbReference>
<proteinExistence type="predicted"/>
<keyword evidence="1" id="KW-0479">Metal-binding</keyword>
<evidence type="ECO:0000259" key="7">
    <source>
        <dbReference type="PROSITE" id="PS50048"/>
    </source>
</evidence>
<keyword evidence="2" id="KW-0862">Zinc</keyword>
<dbReference type="PANTHER" id="PTHR36206:SF13">
    <property type="entry name" value="TRANSCRIPTIONAL REGULATORY PROTEIN MOC3"/>
    <property type="match status" value="1"/>
</dbReference>
<dbReference type="InterPro" id="IPR001138">
    <property type="entry name" value="Zn2Cys6_DnaBD"/>
</dbReference>
<evidence type="ECO:0000313" key="8">
    <source>
        <dbReference type="EMBL" id="CEO52626.1"/>
    </source>
</evidence>
<dbReference type="PROSITE" id="PS50048">
    <property type="entry name" value="ZN2_CY6_FUNGAL_2"/>
    <property type="match status" value="1"/>
</dbReference>